<dbReference type="RefSeq" id="WP_179171648.1">
    <property type="nucleotide sequence ID" value="NZ_CP058532.1"/>
</dbReference>
<organism evidence="1 2">
    <name type="scientific">Halorarum halophilum</name>
    <dbReference type="NCBI Taxonomy" id="2743090"/>
    <lineage>
        <taxon>Archaea</taxon>
        <taxon>Methanobacteriati</taxon>
        <taxon>Methanobacteriota</taxon>
        <taxon>Stenosarchaea group</taxon>
        <taxon>Halobacteria</taxon>
        <taxon>Halobacteriales</taxon>
        <taxon>Haloferacaceae</taxon>
        <taxon>Halorarum</taxon>
    </lineage>
</organism>
<keyword evidence="1" id="KW-0614">Plasmid</keyword>
<evidence type="ECO:0000313" key="1">
    <source>
        <dbReference type="EMBL" id="QLG30074.1"/>
    </source>
</evidence>
<reference evidence="1 2" key="1">
    <citation type="submission" date="2020-07" db="EMBL/GenBank/DDBJ databases">
        <title>Gai3-2, isolated from salt lake.</title>
        <authorList>
            <person name="Cui H."/>
            <person name="Shi X."/>
        </authorList>
    </citation>
    <scope>NUCLEOTIDE SEQUENCE [LARGE SCALE GENOMIC DNA]</scope>
    <source>
        <strain evidence="1 2">Gai3-2</strain>
        <plasmid evidence="1 2">unnamed3</plasmid>
    </source>
</reference>
<sequence>MPVCELCNRFNASCILGVDEDLAYRNTETWLRLDRGQVRLACAQCAETLVSRGNAREMPIEDGNAHEIWYSNCLEITDGEESIWARWAPDMLGMA</sequence>
<evidence type="ECO:0000313" key="2">
    <source>
        <dbReference type="Proteomes" id="UP000509750"/>
    </source>
</evidence>
<dbReference type="AlphaFoldDB" id="A0A7D5KAQ7"/>
<accession>A0A7D5KAQ7</accession>
<protein>
    <submittedName>
        <fullName evidence="1">Uncharacterized protein</fullName>
    </submittedName>
</protein>
<keyword evidence="2" id="KW-1185">Reference proteome</keyword>
<dbReference type="KEGG" id="halg:HUG10_21040"/>
<dbReference type="GeneID" id="56031375"/>
<name>A0A7D5KAQ7_9EURY</name>
<geneLocation type="plasmid" evidence="1 2">
    <name>unnamed3</name>
</geneLocation>
<gene>
    <name evidence="1" type="ORF">HUG10_21040</name>
</gene>
<dbReference type="Proteomes" id="UP000509750">
    <property type="component" value="Plasmid unnamed3"/>
</dbReference>
<proteinExistence type="predicted"/>
<dbReference type="EMBL" id="CP058532">
    <property type="protein sequence ID" value="QLG30074.1"/>
    <property type="molecule type" value="Genomic_DNA"/>
</dbReference>